<dbReference type="PANTHER" id="PTHR23519">
    <property type="entry name" value="AUTOPHAGY-RELATED PROTEIN 22"/>
    <property type="match status" value="1"/>
</dbReference>
<proteinExistence type="predicted"/>
<dbReference type="AlphaFoldDB" id="A0A382IL29"/>
<evidence type="ECO:0008006" key="8">
    <source>
        <dbReference type="Google" id="ProtNLM"/>
    </source>
</evidence>
<evidence type="ECO:0000256" key="6">
    <source>
        <dbReference type="SAM" id="Phobius"/>
    </source>
</evidence>
<feature type="transmembrane region" description="Helical" evidence="6">
    <location>
        <begin position="150"/>
        <end position="173"/>
    </location>
</feature>
<feature type="transmembrane region" description="Helical" evidence="6">
    <location>
        <begin position="185"/>
        <end position="203"/>
    </location>
</feature>
<dbReference type="PANTHER" id="PTHR23519:SF1">
    <property type="entry name" value="AUTOPHAGY-RELATED PROTEIN 22"/>
    <property type="match status" value="1"/>
</dbReference>
<keyword evidence="2" id="KW-0813">Transport</keyword>
<dbReference type="Gene3D" id="1.20.1250.20">
    <property type="entry name" value="MFS general substrate transporter like domains"/>
    <property type="match status" value="1"/>
</dbReference>
<evidence type="ECO:0000256" key="2">
    <source>
        <dbReference type="ARBA" id="ARBA00022448"/>
    </source>
</evidence>
<keyword evidence="5 6" id="KW-0472">Membrane</keyword>
<dbReference type="InterPro" id="IPR050495">
    <property type="entry name" value="ATG22/LtaA_families"/>
</dbReference>
<keyword evidence="3 6" id="KW-0812">Transmembrane</keyword>
<protein>
    <recommendedName>
        <fullName evidence="8">Major facilitator superfamily (MFS) profile domain-containing protein</fullName>
    </recommendedName>
</protein>
<feature type="transmembrane region" description="Helical" evidence="6">
    <location>
        <begin position="239"/>
        <end position="263"/>
    </location>
</feature>
<keyword evidence="4 6" id="KW-1133">Transmembrane helix</keyword>
<organism evidence="7">
    <name type="scientific">marine metagenome</name>
    <dbReference type="NCBI Taxonomy" id="408172"/>
    <lineage>
        <taxon>unclassified sequences</taxon>
        <taxon>metagenomes</taxon>
        <taxon>ecological metagenomes</taxon>
    </lineage>
</organism>
<feature type="non-terminal residue" evidence="7">
    <location>
        <position position="273"/>
    </location>
</feature>
<evidence type="ECO:0000313" key="7">
    <source>
        <dbReference type="EMBL" id="SVC00326.1"/>
    </source>
</evidence>
<accession>A0A382IL29</accession>
<evidence type="ECO:0000256" key="4">
    <source>
        <dbReference type="ARBA" id="ARBA00022989"/>
    </source>
</evidence>
<evidence type="ECO:0000256" key="3">
    <source>
        <dbReference type="ARBA" id="ARBA00022692"/>
    </source>
</evidence>
<feature type="transmembrane region" description="Helical" evidence="6">
    <location>
        <begin position="12"/>
        <end position="37"/>
    </location>
</feature>
<name>A0A382IL29_9ZZZZ</name>
<sequence length="273" mass="30656">MSTPVRRREIWSWAFYDFANSAFATTILAVIFAKYFTGRIVPEEGIEFFGQVLKGPVLWNIIISASMFWVCLTAPSVGAITDHIAGKKRFLSIYWLVGCLATAGLSLMEPGMVLPAMIIFIVANISFSSANPLYNAFLTELAPPEKRSRISSFGWGIGYVGGGLCLAVNLVMINKWGEAAVRPGFFVVAVWWFLFSLPLFFWLRERAVPKERVGTLPLIRKGVTDVFQTLRHIRRYRELFKFLLAFLCFNEGVQTIIVNAAVYGSEVIGMKQD</sequence>
<evidence type="ECO:0000256" key="5">
    <source>
        <dbReference type="ARBA" id="ARBA00023136"/>
    </source>
</evidence>
<gene>
    <name evidence="7" type="ORF">METZ01_LOCUS253180</name>
</gene>
<dbReference type="GO" id="GO:0012505">
    <property type="term" value="C:endomembrane system"/>
    <property type="evidence" value="ECO:0007669"/>
    <property type="project" value="UniProtKB-SubCell"/>
</dbReference>
<comment type="subcellular location">
    <subcellularLocation>
        <location evidence="1">Endomembrane system</location>
        <topology evidence="1">Multi-pass membrane protein</topology>
    </subcellularLocation>
</comment>
<feature type="transmembrane region" description="Helical" evidence="6">
    <location>
        <begin position="90"/>
        <end position="108"/>
    </location>
</feature>
<dbReference type="InterPro" id="IPR036259">
    <property type="entry name" value="MFS_trans_sf"/>
</dbReference>
<dbReference type="InterPro" id="IPR024671">
    <property type="entry name" value="Atg22-like"/>
</dbReference>
<evidence type="ECO:0000256" key="1">
    <source>
        <dbReference type="ARBA" id="ARBA00004127"/>
    </source>
</evidence>
<reference evidence="7" key="1">
    <citation type="submission" date="2018-05" db="EMBL/GenBank/DDBJ databases">
        <authorList>
            <person name="Lanie J.A."/>
            <person name="Ng W.-L."/>
            <person name="Kazmierczak K.M."/>
            <person name="Andrzejewski T.M."/>
            <person name="Davidsen T.M."/>
            <person name="Wayne K.J."/>
            <person name="Tettelin H."/>
            <person name="Glass J.I."/>
            <person name="Rusch D."/>
            <person name="Podicherti R."/>
            <person name="Tsui H.-C.T."/>
            <person name="Winkler M.E."/>
        </authorList>
    </citation>
    <scope>NUCLEOTIDE SEQUENCE</scope>
</reference>
<dbReference type="EMBL" id="UINC01068051">
    <property type="protein sequence ID" value="SVC00326.1"/>
    <property type="molecule type" value="Genomic_DNA"/>
</dbReference>
<dbReference type="SUPFAM" id="SSF103473">
    <property type="entry name" value="MFS general substrate transporter"/>
    <property type="match status" value="1"/>
</dbReference>
<dbReference type="Pfam" id="PF11700">
    <property type="entry name" value="ATG22"/>
    <property type="match status" value="2"/>
</dbReference>
<feature type="transmembrane region" description="Helical" evidence="6">
    <location>
        <begin position="57"/>
        <end position="78"/>
    </location>
</feature>
<feature type="transmembrane region" description="Helical" evidence="6">
    <location>
        <begin position="114"/>
        <end position="138"/>
    </location>
</feature>